<feature type="transmembrane region" description="Helical" evidence="6">
    <location>
        <begin position="39"/>
        <end position="56"/>
    </location>
</feature>
<sequence>MNKKLTVTLFYIMVTLFAASDMAMVIAMVWYTLSMTKSTFLVGIILCISTVIPFILEKWLNKKHSTQLSINRLIVIRLIAFTTILVFTLMHLTNFVIGFLMIAFVVGMIDYFTISTLEAQNTKLVLAGVLDSHKSARFIETAIQLGAFGGDFLGGVAIDSFSVTTTLTTISAMAIMFLGLLFIPQIRTTTLLPQQEQKESEEAIKHSYGSAKEIFLVILALGMIGFHIGAFNSLVPIIFQKLNTWSATSLGIASGLAGVGAFIGAMIPGLSINLLWLVTGVTVMDIALVYSPSALLACSAAFLIGFCLNQLRISFRKYLIEQSHNPRVADLLATRSSFYYLLLSGSAPMILTLFTTDALFGLEASRPLMILTSLVLGLVVIARLVMSRKTYRFN</sequence>
<feature type="transmembrane region" description="Helical" evidence="6">
    <location>
        <begin position="95"/>
        <end position="117"/>
    </location>
</feature>
<dbReference type="SUPFAM" id="SSF103473">
    <property type="entry name" value="MFS general substrate transporter"/>
    <property type="match status" value="1"/>
</dbReference>
<feature type="transmembrane region" description="Helical" evidence="6">
    <location>
        <begin position="245"/>
        <end position="263"/>
    </location>
</feature>
<evidence type="ECO:0008006" key="9">
    <source>
        <dbReference type="Google" id="ProtNLM"/>
    </source>
</evidence>
<dbReference type="HOGENOM" id="CLU_699649_0_0_3"/>
<feature type="transmembrane region" description="Helical" evidence="6">
    <location>
        <begin position="214"/>
        <end position="239"/>
    </location>
</feature>
<dbReference type="KEGG" id="cyj:Cyan7822_5654"/>
<accession>E0UKN9</accession>
<evidence type="ECO:0000256" key="5">
    <source>
        <dbReference type="ARBA" id="ARBA00023136"/>
    </source>
</evidence>
<evidence type="ECO:0000256" key="3">
    <source>
        <dbReference type="ARBA" id="ARBA00022692"/>
    </source>
</evidence>
<dbReference type="PANTHER" id="PTHR23513">
    <property type="entry name" value="INTEGRAL MEMBRANE EFFLUX PROTEIN-RELATED"/>
    <property type="match status" value="1"/>
</dbReference>
<organism evidence="7 8">
    <name type="scientific">Gloeothece verrucosa (strain PCC 7822)</name>
    <name type="common">Cyanothece sp. (strain PCC 7822)</name>
    <dbReference type="NCBI Taxonomy" id="497965"/>
    <lineage>
        <taxon>Bacteria</taxon>
        <taxon>Bacillati</taxon>
        <taxon>Cyanobacteriota</taxon>
        <taxon>Cyanophyceae</taxon>
        <taxon>Oscillatoriophycideae</taxon>
        <taxon>Chroococcales</taxon>
        <taxon>Aphanothecaceae</taxon>
        <taxon>Gloeothece</taxon>
        <taxon>Gloeothece verrucosa</taxon>
    </lineage>
</organism>
<feature type="transmembrane region" description="Helical" evidence="6">
    <location>
        <begin position="336"/>
        <end position="356"/>
    </location>
</feature>
<evidence type="ECO:0000256" key="4">
    <source>
        <dbReference type="ARBA" id="ARBA00022989"/>
    </source>
</evidence>
<evidence type="ECO:0000313" key="8">
    <source>
        <dbReference type="Proteomes" id="UP000008206"/>
    </source>
</evidence>
<keyword evidence="5 6" id="KW-0472">Membrane</keyword>
<evidence type="ECO:0000256" key="2">
    <source>
        <dbReference type="ARBA" id="ARBA00022475"/>
    </source>
</evidence>
<gene>
    <name evidence="7" type="ordered locus">Cyan7822_5654</name>
</gene>
<dbReference type="OrthoDB" id="8582746at2"/>
<reference evidence="8" key="1">
    <citation type="journal article" date="2011" name="MBio">
        <title>Novel metabolic attributes of the genus Cyanothece, comprising a group of unicellular nitrogen-fixing Cyanobacteria.</title>
        <authorList>
            <person name="Bandyopadhyay A."/>
            <person name="Elvitigala T."/>
            <person name="Welsh E."/>
            <person name="Stockel J."/>
            <person name="Liberton M."/>
            <person name="Min H."/>
            <person name="Sherman L.A."/>
            <person name="Pakrasi H.B."/>
        </authorList>
    </citation>
    <scope>NUCLEOTIDE SEQUENCE [LARGE SCALE GENOMIC DNA]</scope>
    <source>
        <strain evidence="8">PCC 7822</strain>
        <plasmid evidence="8">Cy782201</plasmid>
    </source>
</reference>
<keyword evidence="2" id="KW-1003">Cell membrane</keyword>
<dbReference type="GO" id="GO:0005886">
    <property type="term" value="C:plasma membrane"/>
    <property type="evidence" value="ECO:0007669"/>
    <property type="project" value="UniProtKB-SubCell"/>
</dbReference>
<feature type="transmembrane region" description="Helical" evidence="6">
    <location>
        <begin position="294"/>
        <end position="315"/>
    </location>
</feature>
<feature type="transmembrane region" description="Helical" evidence="6">
    <location>
        <begin position="68"/>
        <end position="89"/>
    </location>
</feature>
<dbReference type="EMBL" id="CP002199">
    <property type="protein sequence ID" value="ADN17519.1"/>
    <property type="molecule type" value="Genomic_DNA"/>
</dbReference>
<feature type="transmembrane region" description="Helical" evidence="6">
    <location>
        <begin position="164"/>
        <end position="183"/>
    </location>
</feature>
<feature type="transmembrane region" description="Helical" evidence="6">
    <location>
        <begin position="7"/>
        <end position="33"/>
    </location>
</feature>
<keyword evidence="4 6" id="KW-1133">Transmembrane helix</keyword>
<keyword evidence="8" id="KW-1185">Reference proteome</keyword>
<dbReference type="InterPro" id="IPR036259">
    <property type="entry name" value="MFS_trans_sf"/>
</dbReference>
<evidence type="ECO:0000256" key="6">
    <source>
        <dbReference type="SAM" id="Phobius"/>
    </source>
</evidence>
<keyword evidence="3 6" id="KW-0812">Transmembrane</keyword>
<name>E0UKN9_GLOV7</name>
<feature type="transmembrane region" description="Helical" evidence="6">
    <location>
        <begin position="368"/>
        <end position="386"/>
    </location>
</feature>
<protein>
    <recommendedName>
        <fullName evidence="9">Major facilitator superfamily MFS_1</fullName>
    </recommendedName>
</protein>
<dbReference type="Gene3D" id="1.20.1250.20">
    <property type="entry name" value="MFS general substrate transporter like domains"/>
    <property type="match status" value="1"/>
</dbReference>
<keyword evidence="7" id="KW-0614">Plasmid</keyword>
<dbReference type="AlphaFoldDB" id="E0UKN9"/>
<evidence type="ECO:0000256" key="1">
    <source>
        <dbReference type="ARBA" id="ARBA00004651"/>
    </source>
</evidence>
<geneLocation type="plasmid" evidence="7 8">
    <name>Cy782201</name>
</geneLocation>
<evidence type="ECO:0000313" key="7">
    <source>
        <dbReference type="EMBL" id="ADN17519.1"/>
    </source>
</evidence>
<dbReference type="PANTHER" id="PTHR23513:SF11">
    <property type="entry name" value="STAPHYLOFERRIN A TRANSPORTER"/>
    <property type="match status" value="1"/>
</dbReference>
<dbReference type="Proteomes" id="UP000008206">
    <property type="component" value="Plasmid Cy782201"/>
</dbReference>
<comment type="subcellular location">
    <subcellularLocation>
        <location evidence="1">Cell membrane</location>
        <topology evidence="1">Multi-pass membrane protein</topology>
    </subcellularLocation>
</comment>
<proteinExistence type="predicted"/>